<feature type="region of interest" description="Disordered" evidence="1">
    <location>
        <begin position="1"/>
        <end position="21"/>
    </location>
</feature>
<keyword evidence="5" id="KW-1185">Reference proteome</keyword>
<evidence type="ECO:0000313" key="5">
    <source>
        <dbReference type="Proteomes" id="UP000271469"/>
    </source>
</evidence>
<keyword evidence="2" id="KW-1133">Transmembrane helix</keyword>
<dbReference type="Proteomes" id="UP000271469">
    <property type="component" value="Chromosome"/>
</dbReference>
<accession>A0A3G8JR25</accession>
<dbReference type="KEGG" id="gom:D7316_03584"/>
<evidence type="ECO:0000313" key="4">
    <source>
        <dbReference type="EMBL" id="AZG46979.1"/>
    </source>
</evidence>
<dbReference type="InterPro" id="IPR025646">
    <property type="entry name" value="DUF4350"/>
</dbReference>
<feature type="transmembrane region" description="Helical" evidence="2">
    <location>
        <begin position="27"/>
        <end position="48"/>
    </location>
</feature>
<evidence type="ECO:0000259" key="3">
    <source>
        <dbReference type="Pfam" id="PF14258"/>
    </source>
</evidence>
<gene>
    <name evidence="4" type="ORF">D7316_03584</name>
</gene>
<feature type="compositionally biased region" description="Low complexity" evidence="1">
    <location>
        <begin position="1"/>
        <end position="10"/>
    </location>
</feature>
<evidence type="ECO:0000256" key="1">
    <source>
        <dbReference type="SAM" id="MobiDB-lite"/>
    </source>
</evidence>
<proteinExistence type="predicted"/>
<reference evidence="4 5" key="1">
    <citation type="submission" date="2018-11" db="EMBL/GenBank/DDBJ databases">
        <title>Gordonia insulae sp. nov., isolated from an island soil.</title>
        <authorList>
            <person name="Kim Y.S."/>
            <person name="Kim S.B."/>
        </authorList>
    </citation>
    <scope>NUCLEOTIDE SEQUENCE [LARGE SCALE GENOMIC DNA]</scope>
    <source>
        <strain evidence="4 5">MMS17-SY073</strain>
    </source>
</reference>
<keyword evidence="2" id="KW-0812">Transmembrane</keyword>
<evidence type="ECO:0000256" key="2">
    <source>
        <dbReference type="SAM" id="Phobius"/>
    </source>
</evidence>
<dbReference type="EMBL" id="CP033972">
    <property type="protein sequence ID" value="AZG46979.1"/>
    <property type="molecule type" value="Genomic_DNA"/>
</dbReference>
<protein>
    <submittedName>
        <fullName evidence="4">Putative membrane protein</fullName>
    </submittedName>
</protein>
<dbReference type="Pfam" id="PF14258">
    <property type="entry name" value="DUF4350"/>
    <property type="match status" value="1"/>
</dbReference>
<feature type="domain" description="DUF4350" evidence="3">
    <location>
        <begin position="61"/>
        <end position="238"/>
    </location>
</feature>
<name>A0A3G8JR25_9ACTN</name>
<dbReference type="AlphaFoldDB" id="A0A3G8JR25"/>
<keyword evidence="2" id="KW-0472">Membrane</keyword>
<organism evidence="4 5">
    <name type="scientific">Gordonia insulae</name>
    <dbReference type="NCBI Taxonomy" id="2420509"/>
    <lineage>
        <taxon>Bacteria</taxon>
        <taxon>Bacillati</taxon>
        <taxon>Actinomycetota</taxon>
        <taxon>Actinomycetes</taxon>
        <taxon>Mycobacteriales</taxon>
        <taxon>Gordoniaceae</taxon>
        <taxon>Gordonia</taxon>
    </lineage>
</organism>
<feature type="transmembrane region" description="Helical" evidence="2">
    <location>
        <begin position="271"/>
        <end position="289"/>
    </location>
</feature>
<sequence length="423" mass="44170">MSGPVTTAAPPSAPAVPPSSGGARRNWIGWTLVAVVVIAALVGLVVIAGGRGQERTDPLDPENPGPAGTAALAAVLDDHGVPVAVARGQGDLLAEPRPGSATTMVMSETDELTESTARSFLDRARDADRIIVISPTARSLELLGLPILPGYSAGVTDAVDADCTLDGIAADDVVLHDTSGYRPTPGNTSPTTCFTIDDTSGLISVPATAGRPEIIVVSGLMLQNSEITRFDNAGVAVRTFGHADRLIWYIPDHNDGAVGGDGDEDSDIPRAVGPLVLLAFFGLLALMFWRGRRFGPLVTEPLPAVVKAIETTQARGRMYHKARADARTAGQLRVHTIDRIARHLGLPYDAAQATAALGDGDVATSHHQDPRLAPIVAAASRTAGLDPRQVGALLGGPLPQTPDDLLRFVTDLTALEKEVRRTP</sequence>